<dbReference type="SUPFAM" id="SSF81296">
    <property type="entry name" value="E set domains"/>
    <property type="match status" value="1"/>
</dbReference>
<organism evidence="3 4">
    <name type="scientific">Bombiscardovia nodaiensis</name>
    <dbReference type="NCBI Taxonomy" id="2932181"/>
    <lineage>
        <taxon>Bacteria</taxon>
        <taxon>Bacillati</taxon>
        <taxon>Actinomycetota</taxon>
        <taxon>Actinomycetes</taxon>
        <taxon>Bifidobacteriales</taxon>
        <taxon>Bifidobacteriaceae</taxon>
        <taxon>Bombiscardovia</taxon>
    </lineage>
</organism>
<dbReference type="CDD" id="cd02860">
    <property type="entry name" value="E_set_Pullulanase"/>
    <property type="match status" value="1"/>
</dbReference>
<dbReference type="Gene3D" id="2.60.40.10">
    <property type="entry name" value="Immunoglobulins"/>
    <property type="match status" value="1"/>
</dbReference>
<dbReference type="InterPro" id="IPR011840">
    <property type="entry name" value="PulA_typeI"/>
</dbReference>
<feature type="domain" description="Glycosyl hydrolase family 13 catalytic" evidence="2">
    <location>
        <begin position="100"/>
        <end position="511"/>
    </location>
</feature>
<name>A0ABM8B7S5_9BIFI</name>
<dbReference type="InterPro" id="IPR013783">
    <property type="entry name" value="Ig-like_fold"/>
</dbReference>
<keyword evidence="4" id="KW-1185">Reference proteome</keyword>
<evidence type="ECO:0000313" key="4">
    <source>
        <dbReference type="Proteomes" id="UP001321766"/>
    </source>
</evidence>
<proteinExistence type="inferred from homology"/>
<dbReference type="Proteomes" id="UP001321766">
    <property type="component" value="Chromosome"/>
</dbReference>
<dbReference type="CDD" id="cd11341">
    <property type="entry name" value="AmyAc_Pullulanase_LD-like"/>
    <property type="match status" value="1"/>
</dbReference>
<dbReference type="Gene3D" id="3.20.20.80">
    <property type="entry name" value="Glycosidases"/>
    <property type="match status" value="1"/>
</dbReference>
<dbReference type="EMBL" id="AP026798">
    <property type="protein sequence ID" value="BDR52766.1"/>
    <property type="molecule type" value="Genomic_DNA"/>
</dbReference>
<dbReference type="SUPFAM" id="SSF51445">
    <property type="entry name" value="(Trans)glycosidases"/>
    <property type="match status" value="1"/>
</dbReference>
<comment type="similarity">
    <text evidence="1">Belongs to the glycosyl hydrolase 13 family.</text>
</comment>
<dbReference type="InterPro" id="IPR014756">
    <property type="entry name" value="Ig_E-set"/>
</dbReference>
<dbReference type="PANTHER" id="PTHR43002">
    <property type="entry name" value="GLYCOGEN DEBRANCHING ENZYME"/>
    <property type="match status" value="1"/>
</dbReference>
<reference evidence="3 4" key="1">
    <citation type="journal article" date="2023" name="Microbiol. Spectr.">
        <title>Symbiosis of Carpenter Bees with Uncharacterized Lactic Acid Bacteria Showing NAD Auxotrophy.</title>
        <authorList>
            <person name="Kawasaki S."/>
            <person name="Ozawa K."/>
            <person name="Mori T."/>
            <person name="Yamamoto A."/>
            <person name="Ito M."/>
            <person name="Ohkuma M."/>
            <person name="Sakamoto M."/>
            <person name="Matsutani M."/>
        </authorList>
    </citation>
    <scope>NUCLEOTIDE SEQUENCE [LARGE SCALE GENOMIC DNA]</scope>
    <source>
        <strain evidence="3 4">Kim37-2</strain>
    </source>
</reference>
<evidence type="ECO:0000313" key="3">
    <source>
        <dbReference type="EMBL" id="BDR52766.1"/>
    </source>
</evidence>
<protein>
    <submittedName>
        <fullName evidence="3">Type I pullulanase</fullName>
    </submittedName>
</protein>
<dbReference type="InterPro" id="IPR017853">
    <property type="entry name" value="GH"/>
</dbReference>
<sequence>MQVRLFADGSSASQPIRILSLNPGENGSWKCELPERLAGLYYDYLICDDQGERTTPDPWAKASGVNGTRSMVVDLEQTNPIGWAQDQSPQVDLASSVIWETHVQDFSWDEQATFPREHRGKYQALTDRGVGLVTGDGGTFPVGIDYLRQLGVTHVEIMPFYDFGSVDEAAGQGYNWGYDPVAFNLPDGSYSTDPYDGACRIREAKAMIASLHQAGFRVIMDVVYNHMYRADNAFERVVPGYFCRRDQRGQLTNASGCGNDMASERPMFSRFIVDSLVYWAQEYHIDGFRFDLMGLIDVDTMNRARAALDGLPGGRDILMFGEPWSADPSQAPQDVPLADKDGAQYLDSRIGWFCDRGRDAIKGSTWKPKQAGFASGRAPSCGLEVARAMDAWRGEHSFGPQPGQLIQYVSSHDDLTLWDKLCMSMRQEPTRDDFLARKEVEDLLAANAIAAGLVFTSAGIPFMLGGEEFARTKLGCGNSFDASPELNQLDWQRASRMQPLVSWYQQLINLRKTHHELFDARRSVMPSDDFMLAVSVGNVLVGANPTDNMGHVNLPAGQSASSWHLLLDSYQTLFGRRQGSKVLPGRGQEDSNELLLEPQSCMIWQLEQ</sequence>
<gene>
    <name evidence="3" type="primary">pulA</name>
    <name evidence="3" type="ORF">KIM372_06730</name>
</gene>
<dbReference type="InterPro" id="IPR006047">
    <property type="entry name" value="GH13_cat_dom"/>
</dbReference>
<evidence type="ECO:0000256" key="1">
    <source>
        <dbReference type="ARBA" id="ARBA00008061"/>
    </source>
</evidence>
<dbReference type="Pfam" id="PF00128">
    <property type="entry name" value="Alpha-amylase"/>
    <property type="match status" value="1"/>
</dbReference>
<dbReference type="NCBIfam" id="TIGR02104">
    <property type="entry name" value="pulA_typeI"/>
    <property type="match status" value="1"/>
</dbReference>
<evidence type="ECO:0000259" key="2">
    <source>
        <dbReference type="SMART" id="SM00642"/>
    </source>
</evidence>
<dbReference type="SMART" id="SM00642">
    <property type="entry name" value="Aamy"/>
    <property type="match status" value="1"/>
</dbReference>
<accession>A0ABM8B7S5</accession>